<evidence type="ECO:0000256" key="6">
    <source>
        <dbReference type="ARBA" id="ARBA00022840"/>
    </source>
</evidence>
<dbReference type="PROSITE" id="PS00211">
    <property type="entry name" value="ABC_TRANSPORTER_1"/>
    <property type="match status" value="1"/>
</dbReference>
<comment type="caution">
    <text evidence="10">The sequence shown here is derived from an EMBL/GenBank/DDBJ whole genome shotgun (WGS) entry which is preliminary data.</text>
</comment>
<reference evidence="10 11" key="1">
    <citation type="submission" date="2016-10" db="EMBL/GenBank/DDBJ databases">
        <authorList>
            <person name="Varghese N."/>
            <person name="Submissions S."/>
        </authorList>
    </citation>
    <scope>NUCLEOTIDE SEQUENCE [LARGE SCALE GENOMIC DNA]</scope>
    <source>
        <strain evidence="10 11">TC-13</strain>
    </source>
</reference>
<gene>
    <name evidence="10" type="ORF">SAMN02787113_01614</name>
</gene>
<dbReference type="FunFam" id="3.40.50.300:FF:000589">
    <property type="entry name" value="ABC transporter, ATP-binding subunit"/>
    <property type="match status" value="1"/>
</dbReference>
<dbReference type="InterPro" id="IPR017871">
    <property type="entry name" value="ABC_transporter-like_CS"/>
</dbReference>
<dbReference type="EMBL" id="FOEL01000004">
    <property type="protein sequence ID" value="SEQ37485.1"/>
    <property type="molecule type" value="Genomic_DNA"/>
</dbReference>
<evidence type="ECO:0000256" key="8">
    <source>
        <dbReference type="ARBA" id="ARBA00023136"/>
    </source>
</evidence>
<evidence type="ECO:0000313" key="11">
    <source>
        <dbReference type="Proteomes" id="UP000199410"/>
    </source>
</evidence>
<dbReference type="Gene3D" id="3.40.50.300">
    <property type="entry name" value="P-loop containing nucleotide triphosphate hydrolases"/>
    <property type="match status" value="1"/>
</dbReference>
<dbReference type="InterPro" id="IPR050763">
    <property type="entry name" value="ABC_transporter_ATP-binding"/>
</dbReference>
<dbReference type="InterPro" id="IPR027417">
    <property type="entry name" value="P-loop_NTPase"/>
</dbReference>
<evidence type="ECO:0000256" key="1">
    <source>
        <dbReference type="ARBA" id="ARBA00004236"/>
    </source>
</evidence>
<evidence type="ECO:0000256" key="4">
    <source>
        <dbReference type="ARBA" id="ARBA00022475"/>
    </source>
</evidence>
<dbReference type="Pfam" id="PF00005">
    <property type="entry name" value="ABC_tran"/>
    <property type="match status" value="1"/>
</dbReference>
<evidence type="ECO:0000256" key="5">
    <source>
        <dbReference type="ARBA" id="ARBA00022741"/>
    </source>
</evidence>
<dbReference type="GO" id="GO:0005524">
    <property type="term" value="F:ATP binding"/>
    <property type="evidence" value="ECO:0007669"/>
    <property type="project" value="UniProtKB-KW"/>
</dbReference>
<dbReference type="InterPro" id="IPR003593">
    <property type="entry name" value="AAA+_ATPase"/>
</dbReference>
<dbReference type="RefSeq" id="WP_008177684.1">
    <property type="nucleotide sequence ID" value="NZ_CP167119.1"/>
</dbReference>
<keyword evidence="3" id="KW-0813">Transport</keyword>
<proteinExistence type="inferred from homology"/>
<organism evidence="10 11">
    <name type="scientific">Lysinibacillus fusiformis</name>
    <dbReference type="NCBI Taxonomy" id="28031"/>
    <lineage>
        <taxon>Bacteria</taxon>
        <taxon>Bacillati</taxon>
        <taxon>Bacillota</taxon>
        <taxon>Bacilli</taxon>
        <taxon>Bacillales</taxon>
        <taxon>Bacillaceae</taxon>
        <taxon>Lysinibacillus</taxon>
    </lineage>
</organism>
<keyword evidence="5" id="KW-0547">Nucleotide-binding</keyword>
<comment type="similarity">
    <text evidence="2">Belongs to the ABC transporter superfamily.</text>
</comment>
<dbReference type="GO" id="GO:0005886">
    <property type="term" value="C:plasma membrane"/>
    <property type="evidence" value="ECO:0007669"/>
    <property type="project" value="UniProtKB-SubCell"/>
</dbReference>
<name>A0A1H9FI64_9BACI</name>
<dbReference type="PANTHER" id="PTHR42711">
    <property type="entry name" value="ABC TRANSPORTER ATP-BINDING PROTEIN"/>
    <property type="match status" value="1"/>
</dbReference>
<evidence type="ECO:0000256" key="2">
    <source>
        <dbReference type="ARBA" id="ARBA00005417"/>
    </source>
</evidence>
<dbReference type="SUPFAM" id="SSF52540">
    <property type="entry name" value="P-loop containing nucleoside triphosphate hydrolases"/>
    <property type="match status" value="1"/>
</dbReference>
<dbReference type="InterPro" id="IPR003439">
    <property type="entry name" value="ABC_transporter-like_ATP-bd"/>
</dbReference>
<dbReference type="PANTHER" id="PTHR42711:SF5">
    <property type="entry name" value="ABC TRANSPORTER ATP-BINDING PROTEIN NATA"/>
    <property type="match status" value="1"/>
</dbReference>
<accession>A0A1H9FI64</accession>
<keyword evidence="6 10" id="KW-0067">ATP-binding</keyword>
<protein>
    <submittedName>
        <fullName evidence="10">ABC-2 type transport system ATP-binding protein</fullName>
    </submittedName>
</protein>
<evidence type="ECO:0000259" key="9">
    <source>
        <dbReference type="PROSITE" id="PS50893"/>
    </source>
</evidence>
<dbReference type="SMART" id="SM00382">
    <property type="entry name" value="AAA"/>
    <property type="match status" value="1"/>
</dbReference>
<dbReference type="GO" id="GO:0016887">
    <property type="term" value="F:ATP hydrolysis activity"/>
    <property type="evidence" value="ECO:0007669"/>
    <property type="project" value="InterPro"/>
</dbReference>
<dbReference type="PROSITE" id="PS50893">
    <property type="entry name" value="ABC_TRANSPORTER_2"/>
    <property type="match status" value="1"/>
</dbReference>
<dbReference type="AlphaFoldDB" id="A0A1H9FI64"/>
<dbReference type="Proteomes" id="UP000199410">
    <property type="component" value="Unassembled WGS sequence"/>
</dbReference>
<evidence type="ECO:0000313" key="10">
    <source>
        <dbReference type="EMBL" id="SEQ37485.1"/>
    </source>
</evidence>
<evidence type="ECO:0000256" key="7">
    <source>
        <dbReference type="ARBA" id="ARBA00022967"/>
    </source>
</evidence>
<keyword evidence="4" id="KW-1003">Cell membrane</keyword>
<sequence length="253" mass="27686">MTNEVISVKGLKKSFQEKEVLKGVDFEVHRGEIFALLGSNGAGKTTIVNILSTLMKPDGGKVGICGHDVQHQPDYVRQSISLTGQFAALDGMLTGRENLMLVAKLRGVSNPSQIADNLIAKFSLIEAANRRADKYSGGMKRRLDIAMSIIGRPEVIFLDEPTTGLDPEARIEVWETVKELAGGGTTIFLTTQYLEEAEQMADRIAILHDGKIITTGTLSELKEMFPPAKVEYIEKQPSLEEIFLGIIGKKEGI</sequence>
<keyword evidence="8" id="KW-0472">Membrane</keyword>
<feature type="domain" description="ABC transporter" evidence="9">
    <location>
        <begin position="6"/>
        <end position="234"/>
    </location>
</feature>
<keyword evidence="7" id="KW-1278">Translocase</keyword>
<comment type="subcellular location">
    <subcellularLocation>
        <location evidence="1">Cell membrane</location>
    </subcellularLocation>
</comment>
<evidence type="ECO:0000256" key="3">
    <source>
        <dbReference type="ARBA" id="ARBA00022448"/>
    </source>
</evidence>